<dbReference type="OrthoDB" id="2431938at2759"/>
<dbReference type="InterPro" id="IPR050562">
    <property type="entry name" value="FAD_mOase_fung"/>
</dbReference>
<sequence>MSSKTLPVIIVGGGPVGLMAAHIFNKLGLDFVLLEQYHSVTPNIGACIGMWAPSLRILDQLGLWDAFDPQVKPIYGYQTSMFWRYGILKTLYDSLPEQSKHRVLVNKKVVAIDIREESVSVRCEDGHEIEGSFIIGADGSHSAVRECTKELARKSFSENEPFGKNEDFKTTYRLLFGNCPRIGDAKPGTVYECHRFGSSTQVFTGDDIMWFFLYEKLDKPTSEHKSYAQKDADEIAARHADHRITKGLHLRDLYKERGASGATDLEEGILDKWWWKRIVLVGDAAHKVTPNAGLGFNSGVQDLAAIANGIRSLQSKGGSLHDNEAIEAIFSQYQSERTKLMKKFGDLSAKTTRICAWHSRTAMIWDRYIMPALNLELIISRLLVVPMVSSSIVLDWLPEPHYRSGSIAWKKAPNLNPTEEAS</sequence>
<dbReference type="InterPro" id="IPR036188">
    <property type="entry name" value="FAD/NAD-bd_sf"/>
</dbReference>
<keyword evidence="4" id="KW-0274">FAD</keyword>
<name>A0A2K0TFT5_9HYPO</name>
<proteinExistence type="inferred from homology"/>
<comment type="caution">
    <text evidence="8">The sequence shown here is derived from an EMBL/GenBank/DDBJ whole genome shotgun (WGS) entry which is preliminary data.</text>
</comment>
<evidence type="ECO:0000256" key="4">
    <source>
        <dbReference type="ARBA" id="ARBA00022827"/>
    </source>
</evidence>
<evidence type="ECO:0000256" key="6">
    <source>
        <dbReference type="ARBA" id="ARBA00023033"/>
    </source>
</evidence>
<dbReference type="SUPFAM" id="SSF51905">
    <property type="entry name" value="FAD/NAD(P)-binding domain"/>
    <property type="match status" value="1"/>
</dbReference>
<evidence type="ECO:0000256" key="3">
    <source>
        <dbReference type="ARBA" id="ARBA00022630"/>
    </source>
</evidence>
<evidence type="ECO:0000256" key="1">
    <source>
        <dbReference type="ARBA" id="ARBA00001974"/>
    </source>
</evidence>
<dbReference type="PANTHER" id="PTHR47356:SF2">
    <property type="entry name" value="FAD-BINDING DOMAIN-CONTAINING PROTEIN-RELATED"/>
    <property type="match status" value="1"/>
</dbReference>
<evidence type="ECO:0000256" key="5">
    <source>
        <dbReference type="ARBA" id="ARBA00023002"/>
    </source>
</evidence>
<dbReference type="GO" id="GO:0071949">
    <property type="term" value="F:FAD binding"/>
    <property type="evidence" value="ECO:0007669"/>
    <property type="project" value="InterPro"/>
</dbReference>
<feature type="domain" description="FAD-binding" evidence="7">
    <location>
        <begin position="231"/>
        <end position="343"/>
    </location>
</feature>
<comment type="cofactor">
    <cofactor evidence="1">
        <name>FAD</name>
        <dbReference type="ChEBI" id="CHEBI:57692"/>
    </cofactor>
</comment>
<dbReference type="AlphaFoldDB" id="A0A2K0TFT5"/>
<keyword evidence="6" id="KW-0503">Monooxygenase</keyword>
<protein>
    <recommendedName>
        <fullName evidence="7">FAD-binding domain-containing protein</fullName>
    </recommendedName>
</protein>
<keyword evidence="5" id="KW-0560">Oxidoreductase</keyword>
<dbReference type="PRINTS" id="PR00420">
    <property type="entry name" value="RNGMNOXGNASE"/>
</dbReference>
<comment type="similarity">
    <text evidence="2">Belongs to the paxM FAD-dependent monooxygenase family.</text>
</comment>
<dbReference type="PANTHER" id="PTHR47356">
    <property type="entry name" value="FAD-DEPENDENT MONOOXYGENASE ASQG-RELATED"/>
    <property type="match status" value="1"/>
</dbReference>
<gene>
    <name evidence="8" type="ORF">TGAMA5MH_03996</name>
</gene>
<evidence type="ECO:0000313" key="8">
    <source>
        <dbReference type="EMBL" id="PNP44390.1"/>
    </source>
</evidence>
<dbReference type="GO" id="GO:0004497">
    <property type="term" value="F:monooxygenase activity"/>
    <property type="evidence" value="ECO:0007669"/>
    <property type="project" value="UniProtKB-KW"/>
</dbReference>
<evidence type="ECO:0000313" key="9">
    <source>
        <dbReference type="Proteomes" id="UP000236546"/>
    </source>
</evidence>
<keyword evidence="3" id="KW-0285">Flavoprotein</keyword>
<dbReference type="Gene3D" id="3.50.50.60">
    <property type="entry name" value="FAD/NAD(P)-binding domain"/>
    <property type="match status" value="1"/>
</dbReference>
<evidence type="ECO:0000256" key="2">
    <source>
        <dbReference type="ARBA" id="ARBA00007992"/>
    </source>
</evidence>
<dbReference type="EMBL" id="MTYH01000035">
    <property type="protein sequence ID" value="PNP44390.1"/>
    <property type="molecule type" value="Genomic_DNA"/>
</dbReference>
<dbReference type="Proteomes" id="UP000236546">
    <property type="component" value="Unassembled WGS sequence"/>
</dbReference>
<dbReference type="InterPro" id="IPR002938">
    <property type="entry name" value="FAD-bd"/>
</dbReference>
<dbReference type="Pfam" id="PF01494">
    <property type="entry name" value="FAD_binding_3"/>
    <property type="match status" value="2"/>
</dbReference>
<accession>A0A2K0TFT5</accession>
<evidence type="ECO:0000259" key="7">
    <source>
        <dbReference type="Pfam" id="PF01494"/>
    </source>
</evidence>
<feature type="domain" description="FAD-binding" evidence="7">
    <location>
        <begin position="6"/>
        <end position="71"/>
    </location>
</feature>
<reference evidence="8 9" key="1">
    <citation type="submission" date="2017-02" db="EMBL/GenBank/DDBJ databases">
        <title>Genomes of Trichoderma spp. with biocontrol activity.</title>
        <authorList>
            <person name="Gardiner D."/>
            <person name="Kazan K."/>
            <person name="Vos C."/>
            <person name="Harvey P."/>
        </authorList>
    </citation>
    <scope>NUCLEOTIDE SEQUENCE [LARGE SCALE GENOMIC DNA]</scope>
    <source>
        <strain evidence="8 9">A5MH</strain>
    </source>
</reference>
<organism evidence="8 9">
    <name type="scientific">Trichoderma gamsii</name>
    <dbReference type="NCBI Taxonomy" id="398673"/>
    <lineage>
        <taxon>Eukaryota</taxon>
        <taxon>Fungi</taxon>
        <taxon>Dikarya</taxon>
        <taxon>Ascomycota</taxon>
        <taxon>Pezizomycotina</taxon>
        <taxon>Sordariomycetes</taxon>
        <taxon>Hypocreomycetidae</taxon>
        <taxon>Hypocreales</taxon>
        <taxon>Hypocreaceae</taxon>
        <taxon>Trichoderma</taxon>
    </lineage>
</organism>